<name>A0AAP7BWM0_CLOPF</name>
<evidence type="ECO:0000313" key="3">
    <source>
        <dbReference type="Proteomes" id="UP000481454"/>
    </source>
</evidence>
<organism evidence="2 3">
    <name type="scientific">Clostridium perfringens</name>
    <dbReference type="NCBI Taxonomy" id="1502"/>
    <lineage>
        <taxon>Bacteria</taxon>
        <taxon>Bacillati</taxon>
        <taxon>Bacillota</taxon>
        <taxon>Clostridia</taxon>
        <taxon>Eubacteriales</taxon>
        <taxon>Clostridiaceae</taxon>
        <taxon>Clostridium</taxon>
    </lineage>
</organism>
<dbReference type="PROSITE" id="PS50879">
    <property type="entry name" value="RNASE_H_1"/>
    <property type="match status" value="1"/>
</dbReference>
<dbReference type="GO" id="GO:0003964">
    <property type="term" value="F:RNA-directed DNA polymerase activity"/>
    <property type="evidence" value="ECO:0007669"/>
    <property type="project" value="UniProtKB-KW"/>
</dbReference>
<proteinExistence type="predicted"/>
<dbReference type="GO" id="GO:0004523">
    <property type="term" value="F:RNA-DNA hybrid ribonuclease activity"/>
    <property type="evidence" value="ECO:0007669"/>
    <property type="project" value="InterPro"/>
</dbReference>
<dbReference type="InterPro" id="IPR036397">
    <property type="entry name" value="RNaseH_sf"/>
</dbReference>
<dbReference type="InterPro" id="IPR002156">
    <property type="entry name" value="RNaseH_domain"/>
</dbReference>
<sequence length="204" mass="24025">MNREEILNLLKDIIDRMTEEEFKKLKDVILLSAERQLDEDIDEIAKNQILKWNKMKRELKEDKENKNIIAYVDGSFDKDKKLCGSGIVFLNDINDDKPITTVNFPSEDVYNMWNIQGECEACIRAIEIAILENYSEIHIYHDYQGISSWAKKEWKAKNDYTKGYVKRFDELSKKINIEFVKVKGHSKDRWNDEADRLAKISIGK</sequence>
<gene>
    <name evidence="2" type="ORF">G6Z34_13730</name>
</gene>
<dbReference type="GO" id="GO:0003676">
    <property type="term" value="F:nucleic acid binding"/>
    <property type="evidence" value="ECO:0007669"/>
    <property type="project" value="InterPro"/>
</dbReference>
<dbReference type="EMBL" id="JAALLZ010000006">
    <property type="protein sequence ID" value="NGU31146.1"/>
    <property type="molecule type" value="Genomic_DNA"/>
</dbReference>
<accession>A0AAP7BWM0</accession>
<keyword evidence="2" id="KW-0808">Transferase</keyword>
<dbReference type="AlphaFoldDB" id="A0AAP7BWM0"/>
<reference evidence="2 3" key="1">
    <citation type="submission" date="2020-02" db="EMBL/GenBank/DDBJ databases">
        <title>Genomic Insights into the Phylogeny and Genetic Plasticity of the Human and Animal Enteric Pathogen Clostridium perfringens.</title>
        <authorList>
            <person name="Feng Y."/>
            <person name="Hu Y."/>
        </authorList>
    </citation>
    <scope>NUCLEOTIDE SEQUENCE [LARGE SCALE GENOMIC DNA]</scope>
    <source>
        <strain evidence="2 3">CP-40</strain>
    </source>
</reference>
<comment type="caution">
    <text evidence="2">The sequence shown here is derived from an EMBL/GenBank/DDBJ whole genome shotgun (WGS) entry which is preliminary data.</text>
</comment>
<dbReference type="SUPFAM" id="SSF53098">
    <property type="entry name" value="Ribonuclease H-like"/>
    <property type="match status" value="1"/>
</dbReference>
<dbReference type="InterPro" id="IPR012337">
    <property type="entry name" value="RNaseH-like_sf"/>
</dbReference>
<feature type="domain" description="RNase H type-1" evidence="1">
    <location>
        <begin position="64"/>
        <end position="203"/>
    </location>
</feature>
<dbReference type="Pfam" id="PF00075">
    <property type="entry name" value="RNase_H"/>
    <property type="match status" value="1"/>
</dbReference>
<dbReference type="CDD" id="cd09277">
    <property type="entry name" value="RNase_HI_bacteria_like"/>
    <property type="match status" value="1"/>
</dbReference>
<dbReference type="Proteomes" id="UP000481454">
    <property type="component" value="Unassembled WGS sequence"/>
</dbReference>
<evidence type="ECO:0000313" key="2">
    <source>
        <dbReference type="EMBL" id="NGU31146.1"/>
    </source>
</evidence>
<dbReference type="RefSeq" id="WP_164801080.1">
    <property type="nucleotide sequence ID" value="NZ_JAALLZ010000006.1"/>
</dbReference>
<keyword evidence="2" id="KW-0695">RNA-directed DNA polymerase</keyword>
<evidence type="ECO:0000259" key="1">
    <source>
        <dbReference type="PROSITE" id="PS50879"/>
    </source>
</evidence>
<keyword evidence="2" id="KW-0548">Nucleotidyltransferase</keyword>
<protein>
    <submittedName>
        <fullName evidence="2">Reverse transcriptase-like protein</fullName>
    </submittedName>
</protein>
<dbReference type="Gene3D" id="3.30.420.10">
    <property type="entry name" value="Ribonuclease H-like superfamily/Ribonuclease H"/>
    <property type="match status" value="1"/>
</dbReference>